<keyword evidence="3" id="KW-1185">Reference proteome</keyword>
<name>A0A150FC51_9BACI</name>
<dbReference type="OrthoDB" id="2111682at2"/>
<accession>A0A150FC51</accession>
<evidence type="ECO:0000313" key="3">
    <source>
        <dbReference type="Proteomes" id="UP000075430"/>
    </source>
</evidence>
<evidence type="ECO:0008006" key="4">
    <source>
        <dbReference type="Google" id="ProtNLM"/>
    </source>
</evidence>
<protein>
    <recommendedName>
        <fullName evidence="4">DUF2512 family protein</fullName>
    </recommendedName>
</protein>
<keyword evidence="1" id="KW-1133">Transmembrane helix</keyword>
<feature type="transmembrane region" description="Helical" evidence="1">
    <location>
        <begin position="34"/>
        <end position="52"/>
    </location>
</feature>
<dbReference type="Proteomes" id="UP000075430">
    <property type="component" value="Unassembled WGS sequence"/>
</dbReference>
<dbReference type="InterPro" id="IPR019649">
    <property type="entry name" value="DUF2512"/>
</dbReference>
<organism evidence="2 3">
    <name type="scientific">Bacillus nakamurai</name>
    <dbReference type="NCBI Taxonomy" id="1793963"/>
    <lineage>
        <taxon>Bacteria</taxon>
        <taxon>Bacillati</taxon>
        <taxon>Bacillota</taxon>
        <taxon>Bacilli</taxon>
        <taxon>Bacillales</taxon>
        <taxon>Bacillaceae</taxon>
        <taxon>Bacillus</taxon>
    </lineage>
</organism>
<proteinExistence type="predicted"/>
<feature type="transmembrane region" description="Helical" evidence="1">
    <location>
        <begin position="89"/>
        <end position="111"/>
    </location>
</feature>
<reference evidence="3" key="1">
    <citation type="submission" date="2016-02" db="EMBL/GenBank/DDBJ databases">
        <authorList>
            <person name="Dunlap C."/>
        </authorList>
    </citation>
    <scope>NUCLEOTIDE SEQUENCE [LARGE SCALE GENOMIC DNA]</scope>
    <source>
        <strain evidence="3">NRRL B-41092</strain>
    </source>
</reference>
<dbReference type="STRING" id="1793963.AXI58_00350"/>
<gene>
    <name evidence="2" type="ORF">AXI58_00350</name>
</gene>
<sequence length="127" mass="13898">MAHIKALAIKGIMTLIILYLVLGLGFNFTFGDALLMTIVLGAVSYFTGDLYVLPKWNNITAALADFGLAFLVVWLVGMPLSMGISGGKLAFAALISAIIIAVAEYFFHFYIMRKDLGNSRFLEPRSE</sequence>
<feature type="transmembrane region" description="Helical" evidence="1">
    <location>
        <begin position="7"/>
        <end position="28"/>
    </location>
</feature>
<dbReference type="RefSeq" id="WP_061520015.1">
    <property type="nucleotide sequence ID" value="NZ_JANBMN010000004.1"/>
</dbReference>
<keyword evidence="1" id="KW-0472">Membrane</keyword>
<feature type="transmembrane region" description="Helical" evidence="1">
    <location>
        <begin position="59"/>
        <end position="77"/>
    </location>
</feature>
<dbReference type="Pfam" id="PF10710">
    <property type="entry name" value="DUF2512"/>
    <property type="match status" value="1"/>
</dbReference>
<comment type="caution">
    <text evidence="2">The sequence shown here is derived from an EMBL/GenBank/DDBJ whole genome shotgun (WGS) entry which is preliminary data.</text>
</comment>
<keyword evidence="1" id="KW-0812">Transmembrane</keyword>
<dbReference type="AlphaFoldDB" id="A0A150FC51"/>
<evidence type="ECO:0000256" key="1">
    <source>
        <dbReference type="SAM" id="Phobius"/>
    </source>
</evidence>
<evidence type="ECO:0000313" key="2">
    <source>
        <dbReference type="EMBL" id="KXZ23405.1"/>
    </source>
</evidence>
<dbReference type="EMBL" id="LSBA01000001">
    <property type="protein sequence ID" value="KXZ23405.1"/>
    <property type="molecule type" value="Genomic_DNA"/>
</dbReference>